<dbReference type="InterPro" id="IPR029044">
    <property type="entry name" value="Nucleotide-diphossugar_trans"/>
</dbReference>
<dbReference type="PANTHER" id="PTHR22916">
    <property type="entry name" value="GLYCOSYLTRANSFERASE"/>
    <property type="match status" value="1"/>
</dbReference>
<organism evidence="2">
    <name type="scientific">Escherichia coli</name>
    <dbReference type="NCBI Taxonomy" id="562"/>
    <lineage>
        <taxon>Bacteria</taxon>
        <taxon>Pseudomonadati</taxon>
        <taxon>Pseudomonadota</taxon>
        <taxon>Gammaproteobacteria</taxon>
        <taxon>Enterobacterales</taxon>
        <taxon>Enterobacteriaceae</taxon>
        <taxon>Escherichia</taxon>
    </lineage>
</organism>
<dbReference type="Gene3D" id="3.90.550.10">
    <property type="entry name" value="Spore Coat Polysaccharide Biosynthesis Protein SpsA, Chain A"/>
    <property type="match status" value="1"/>
</dbReference>
<protein>
    <submittedName>
        <fullName evidence="2">Putative glycosyltransferase</fullName>
    </submittedName>
</protein>
<feature type="domain" description="Glycosyltransferase 2-like" evidence="1">
    <location>
        <begin position="6"/>
        <end position="140"/>
    </location>
</feature>
<accession>A0A0A8J5I3</accession>
<dbReference type="EMBL" id="AB812058">
    <property type="protein sequence ID" value="BAQ01689.1"/>
    <property type="molecule type" value="Genomic_DNA"/>
</dbReference>
<dbReference type="AlphaFoldDB" id="A0A0A8J5I3"/>
<dbReference type="PANTHER" id="PTHR22916:SF3">
    <property type="entry name" value="UDP-GLCNAC:BETAGAL BETA-1,3-N-ACETYLGLUCOSAMINYLTRANSFERASE-LIKE PROTEIN 1"/>
    <property type="match status" value="1"/>
</dbReference>
<evidence type="ECO:0000259" key="1">
    <source>
        <dbReference type="Pfam" id="PF00535"/>
    </source>
</evidence>
<dbReference type="SUPFAM" id="SSF53448">
    <property type="entry name" value="Nucleotide-diphospho-sugar transferases"/>
    <property type="match status" value="1"/>
</dbReference>
<sequence>MIMLFSIIMPAYNSQATIKESIASVLNQTYQNFELIIINDNSSDATLSIITNFCHDRRILVLNNEENMGVAHSRNRGLEMASGEIIAFLDSDDIWYPNKLEEQYNCFLSGHKIVCSYYDVIDSEGNIVGTRNAPTLVTFEKMLKSNFIGNLTGAYASSFFGKCYQRNIGHEDYIMWLELVKKQPAYCIKNKLAAYRISNKSLSSNKMKVVIWQWKIYRKVLGMNIIKSLYYFLNYICFAIKKRN</sequence>
<reference evidence="2" key="1">
    <citation type="journal article" date="2014" name="DNA Res.">
        <title>A complete view of the genetic diversity of the Escherichia coli O-antigen biosynthesis gene cluster.</title>
        <authorList>
            <person name="Iguchi A."/>
            <person name="Iyoda S."/>
            <person name="Kikuchi T."/>
            <person name="Ogura Y."/>
            <person name="Katsura K."/>
            <person name="Ohnishi M."/>
            <person name="Hayashi T."/>
            <person name="Thomson N.R."/>
        </authorList>
    </citation>
    <scope>NUCLEOTIDE SEQUENCE</scope>
    <source>
        <strain evidence="2">4370-53</strain>
    </source>
</reference>
<evidence type="ECO:0000313" key="2">
    <source>
        <dbReference type="EMBL" id="BAQ01689.1"/>
    </source>
</evidence>
<name>A0A0A8J5I3_ECOLX</name>
<dbReference type="Pfam" id="PF00535">
    <property type="entry name" value="Glycos_transf_2"/>
    <property type="match status" value="1"/>
</dbReference>
<dbReference type="CDD" id="cd00761">
    <property type="entry name" value="Glyco_tranf_GTA_type"/>
    <property type="match status" value="1"/>
</dbReference>
<proteinExistence type="predicted"/>
<dbReference type="GO" id="GO:0016758">
    <property type="term" value="F:hexosyltransferase activity"/>
    <property type="evidence" value="ECO:0007669"/>
    <property type="project" value="UniProtKB-ARBA"/>
</dbReference>
<keyword evidence="2" id="KW-0808">Transferase</keyword>
<dbReference type="InterPro" id="IPR001173">
    <property type="entry name" value="Glyco_trans_2-like"/>
</dbReference>